<dbReference type="InterPro" id="IPR009060">
    <property type="entry name" value="UBA-like_sf"/>
</dbReference>
<dbReference type="PROSITE" id="PS50053">
    <property type="entry name" value="UBIQUITIN_2"/>
    <property type="match status" value="1"/>
</dbReference>
<dbReference type="PRINTS" id="PR01839">
    <property type="entry name" value="RAD23PROTEIN"/>
</dbReference>
<dbReference type="OrthoDB" id="419317at2759"/>
<dbReference type="SUPFAM" id="SSF46934">
    <property type="entry name" value="UBA-like"/>
    <property type="match status" value="2"/>
</dbReference>
<dbReference type="InterPro" id="IPR036353">
    <property type="entry name" value="XPC-bd_sf"/>
</dbReference>
<dbReference type="FunFam" id="1.10.8.10:FF:000003">
    <property type="entry name" value="UV excision repair protein RAD23 homolog"/>
    <property type="match status" value="1"/>
</dbReference>
<dbReference type="GO" id="GO:0006289">
    <property type="term" value="P:nucleotide-excision repair"/>
    <property type="evidence" value="ECO:0007669"/>
    <property type="project" value="UniProtKB-UniRule"/>
</dbReference>
<protein>
    <recommendedName>
        <fullName evidence="5">Ubiquitin receptor RAD23</fullName>
    </recommendedName>
    <alternativeName>
        <fullName evidence="5">DNA repair protein RAD23</fullName>
    </alternativeName>
</protein>
<keyword evidence="1" id="KW-0677">Repeat</keyword>
<evidence type="ECO:0000256" key="4">
    <source>
        <dbReference type="ARBA" id="ARBA00023242"/>
    </source>
</evidence>
<feature type="domain" description="UBA" evidence="7">
    <location>
        <begin position="163"/>
        <end position="206"/>
    </location>
</feature>
<keyword evidence="2 5" id="KW-0227">DNA damage</keyword>
<dbReference type="PANTHER" id="PTHR10621">
    <property type="entry name" value="UV EXCISION REPAIR PROTEIN RAD23"/>
    <property type="match status" value="1"/>
</dbReference>
<dbReference type="InterPro" id="IPR004806">
    <property type="entry name" value="Rad23"/>
</dbReference>
<dbReference type="Proteomes" id="UP000655225">
    <property type="component" value="Unassembled WGS sequence"/>
</dbReference>
<feature type="domain" description="Ubiquitin-like" evidence="8">
    <location>
        <begin position="29"/>
        <end position="85"/>
    </location>
</feature>
<dbReference type="GO" id="GO:0043130">
    <property type="term" value="F:ubiquitin binding"/>
    <property type="evidence" value="ECO:0007669"/>
    <property type="project" value="UniProtKB-UniRule"/>
</dbReference>
<evidence type="ECO:0000256" key="3">
    <source>
        <dbReference type="ARBA" id="ARBA00023204"/>
    </source>
</evidence>
<comment type="function">
    <text evidence="5">Multiubiquitin chain receptor involved in modulation of proteasomal degradation. Involved in nucleotide excision repair.</text>
</comment>
<evidence type="ECO:0000313" key="10">
    <source>
        <dbReference type="Proteomes" id="UP000655225"/>
    </source>
</evidence>
<dbReference type="AlphaFoldDB" id="A0A835D401"/>
<sequence>MVAAPETAKPFFGNPHEGRKDRTSKWKDVADVKKNIETVQGPDVYPAAQQMLIHQGKVLKDASTLEEHKVSENSFLVIMLSKNKGSSSGASTISAAPTSQAAINSYTYSYCCSSSCFYNYCSVSTSLISIFNYGLHVLTVESILDFAELDVYGNAASNLVAGNNFEGSIQQILDIGGGSWDRDTIVHALRAAYNNPERAVEYLYSGIPEQAEVQSMAQAPASSQAVNPLAQAPQPEHPPVPSSGPNADPLDLFPQGLPNVGSNAGAGNLNFLRNSQQPMLQELGKQNPNLMRLIQGHQADFLRLINEPVEGGEGDILGQLASAMPQSVTVTPEEHEAIERLEAMGFDRAIVLQVFFACNKNEELAANYLLDHMHEFED</sequence>
<proteinExistence type="inferred from homology"/>
<dbReference type="EMBL" id="JABCRI010000018">
    <property type="protein sequence ID" value="KAF8389778.1"/>
    <property type="molecule type" value="Genomic_DNA"/>
</dbReference>
<comment type="similarity">
    <text evidence="5">Belongs to the RAD23 family.</text>
</comment>
<evidence type="ECO:0000259" key="7">
    <source>
        <dbReference type="PROSITE" id="PS50030"/>
    </source>
</evidence>
<dbReference type="Pfam" id="PF00627">
    <property type="entry name" value="UBA"/>
    <property type="match status" value="2"/>
</dbReference>
<feature type="compositionally biased region" description="Basic and acidic residues" evidence="6">
    <location>
        <begin position="16"/>
        <end position="26"/>
    </location>
</feature>
<evidence type="ECO:0000256" key="1">
    <source>
        <dbReference type="ARBA" id="ARBA00022737"/>
    </source>
</evidence>
<dbReference type="SMART" id="SM00165">
    <property type="entry name" value="UBA"/>
    <property type="match status" value="2"/>
</dbReference>
<dbReference type="SMART" id="SM00213">
    <property type="entry name" value="UBQ"/>
    <property type="match status" value="1"/>
</dbReference>
<name>A0A835D401_TETSI</name>
<dbReference type="InterPro" id="IPR029071">
    <property type="entry name" value="Ubiquitin-like_domsf"/>
</dbReference>
<dbReference type="Gene3D" id="3.10.20.90">
    <property type="entry name" value="Phosphatidylinositol 3-kinase Catalytic Subunit, Chain A, domain 1"/>
    <property type="match status" value="1"/>
</dbReference>
<dbReference type="GO" id="GO:0031593">
    <property type="term" value="F:polyubiquitin modification-dependent protein binding"/>
    <property type="evidence" value="ECO:0007669"/>
    <property type="project" value="UniProtKB-UniRule"/>
</dbReference>
<dbReference type="PROSITE" id="PS50030">
    <property type="entry name" value="UBA"/>
    <property type="match status" value="2"/>
</dbReference>
<dbReference type="NCBIfam" id="TIGR00601">
    <property type="entry name" value="rad23"/>
    <property type="match status" value="1"/>
</dbReference>
<comment type="caution">
    <text evidence="9">The sequence shown here is derived from an EMBL/GenBank/DDBJ whole genome shotgun (WGS) entry which is preliminary data.</text>
</comment>
<feature type="region of interest" description="Disordered" evidence="6">
    <location>
        <begin position="215"/>
        <end position="250"/>
    </location>
</feature>
<dbReference type="OMA" id="EDNPREN"/>
<dbReference type="GO" id="GO:0070628">
    <property type="term" value="F:proteasome binding"/>
    <property type="evidence" value="ECO:0007669"/>
    <property type="project" value="TreeGrafter"/>
</dbReference>
<dbReference type="FunFam" id="1.10.8.10:FF:000002">
    <property type="entry name" value="UV excision repair protein RAD23 homolog"/>
    <property type="match status" value="1"/>
</dbReference>
<dbReference type="InterPro" id="IPR015940">
    <property type="entry name" value="UBA"/>
</dbReference>
<dbReference type="GO" id="GO:0003684">
    <property type="term" value="F:damaged DNA binding"/>
    <property type="evidence" value="ECO:0007669"/>
    <property type="project" value="UniProtKB-UniRule"/>
</dbReference>
<dbReference type="Gene3D" id="1.10.10.540">
    <property type="entry name" value="XPC-binding domain"/>
    <property type="match status" value="1"/>
</dbReference>
<dbReference type="InterPro" id="IPR000626">
    <property type="entry name" value="Ubiquitin-like_dom"/>
</dbReference>
<gene>
    <name evidence="9" type="ORF">HHK36_024297</name>
</gene>
<keyword evidence="4 5" id="KW-0539">Nucleus</keyword>
<dbReference type="GO" id="GO:0043161">
    <property type="term" value="P:proteasome-mediated ubiquitin-dependent protein catabolic process"/>
    <property type="evidence" value="ECO:0007669"/>
    <property type="project" value="UniProtKB-UniRule"/>
</dbReference>
<dbReference type="SUPFAM" id="SSF54236">
    <property type="entry name" value="Ubiquitin-like"/>
    <property type="match status" value="1"/>
</dbReference>
<dbReference type="Pfam" id="PF09280">
    <property type="entry name" value="XPC-binding"/>
    <property type="match status" value="1"/>
</dbReference>
<keyword evidence="3 5" id="KW-0234">DNA repair</keyword>
<dbReference type="Gene3D" id="1.10.8.10">
    <property type="entry name" value="DNA helicase RuvA subunit, C-terminal domain"/>
    <property type="match status" value="2"/>
</dbReference>
<keyword evidence="5" id="KW-0963">Cytoplasm</keyword>
<accession>A0A835D401</accession>
<reference evidence="9 10" key="1">
    <citation type="submission" date="2020-04" db="EMBL/GenBank/DDBJ databases">
        <title>Plant Genome Project.</title>
        <authorList>
            <person name="Zhang R.-G."/>
        </authorList>
    </citation>
    <scope>NUCLEOTIDE SEQUENCE [LARGE SCALE GENOMIC DNA]</scope>
    <source>
        <strain evidence="9">YNK0</strain>
        <tissue evidence="9">Leaf</tissue>
    </source>
</reference>
<evidence type="ECO:0000256" key="2">
    <source>
        <dbReference type="ARBA" id="ARBA00022763"/>
    </source>
</evidence>
<comment type="subcellular location">
    <subcellularLocation>
        <location evidence="5">Nucleus</location>
    </subcellularLocation>
    <subcellularLocation>
        <location evidence="5">Cytoplasm</location>
    </subcellularLocation>
</comment>
<dbReference type="CDD" id="cd14382">
    <property type="entry name" value="UBA2_RAD23_plant"/>
    <property type="match status" value="1"/>
</dbReference>
<dbReference type="InterPro" id="IPR015360">
    <property type="entry name" value="XPC-bd"/>
</dbReference>
<feature type="region of interest" description="Disordered" evidence="6">
    <location>
        <begin position="1"/>
        <end position="26"/>
    </location>
</feature>
<dbReference type="GO" id="GO:0005654">
    <property type="term" value="C:nucleoplasm"/>
    <property type="evidence" value="ECO:0007669"/>
    <property type="project" value="TreeGrafter"/>
</dbReference>
<dbReference type="CDD" id="cd01805">
    <property type="entry name" value="Ubl_Rad23"/>
    <property type="match status" value="1"/>
</dbReference>
<evidence type="ECO:0000256" key="6">
    <source>
        <dbReference type="SAM" id="MobiDB-lite"/>
    </source>
</evidence>
<evidence type="ECO:0000313" key="9">
    <source>
        <dbReference type="EMBL" id="KAF8389778.1"/>
    </source>
</evidence>
<feature type="domain" description="UBA" evidence="7">
    <location>
        <begin position="332"/>
        <end position="372"/>
    </location>
</feature>
<dbReference type="GO" id="GO:0005829">
    <property type="term" value="C:cytosol"/>
    <property type="evidence" value="ECO:0007669"/>
    <property type="project" value="TreeGrafter"/>
</dbReference>
<organism evidence="9 10">
    <name type="scientific">Tetracentron sinense</name>
    <name type="common">Spur-leaf</name>
    <dbReference type="NCBI Taxonomy" id="13715"/>
    <lineage>
        <taxon>Eukaryota</taxon>
        <taxon>Viridiplantae</taxon>
        <taxon>Streptophyta</taxon>
        <taxon>Embryophyta</taxon>
        <taxon>Tracheophyta</taxon>
        <taxon>Spermatophyta</taxon>
        <taxon>Magnoliopsida</taxon>
        <taxon>Trochodendrales</taxon>
        <taxon>Trochodendraceae</taxon>
        <taxon>Tetracentron</taxon>
    </lineage>
</organism>
<keyword evidence="10" id="KW-1185">Reference proteome</keyword>
<feature type="compositionally biased region" description="Low complexity" evidence="6">
    <location>
        <begin position="215"/>
        <end position="225"/>
    </location>
</feature>
<dbReference type="Pfam" id="PF00240">
    <property type="entry name" value="ubiquitin"/>
    <property type="match status" value="1"/>
</dbReference>
<dbReference type="SUPFAM" id="SSF101238">
    <property type="entry name" value="XPC-binding domain"/>
    <property type="match status" value="1"/>
</dbReference>
<evidence type="ECO:0000259" key="8">
    <source>
        <dbReference type="PROSITE" id="PS50053"/>
    </source>
</evidence>
<dbReference type="PANTHER" id="PTHR10621:SF35">
    <property type="entry name" value="UBIQUITIN RECEPTOR RAD23C"/>
    <property type="match status" value="1"/>
</dbReference>
<evidence type="ECO:0000256" key="5">
    <source>
        <dbReference type="RuleBase" id="RU367049"/>
    </source>
</evidence>